<dbReference type="EnsemblPlants" id="OPUNC11G04180.1">
    <property type="protein sequence ID" value="OPUNC11G04180.1"/>
    <property type="gene ID" value="OPUNC11G04180"/>
</dbReference>
<sequence>MDTGQAKSTATLPPCGVYPRRVILNNSAGKLVDDDDEDYSCSTAATARTSAGHVVRVSFRLEAPPAASRLCFSCFGPVDPRRPLTRVVAARDSVLVMLGYQQLYGGGRFVLDYFVYNAGAAAADDDDPPRSPLLSLLPPCRHLTSRWRPWPMPHYATTGLLRRGKDEDGLVVVDLFVIIKDDDGGGGEDNLVVAELLVLRSGEWSVTPMPIIHDGDNEGNAAEEVFDESPKLRYVSLPINPPDHKFDEDNNPRGCPTTNRSVCATDGDATLKFIDIGNTCDTGQPLRPFCRRRRRQDLDTY</sequence>
<feature type="domain" description="DUF1618" evidence="1">
    <location>
        <begin position="225"/>
        <end position="282"/>
    </location>
</feature>
<protein>
    <recommendedName>
        <fullName evidence="1">DUF1618 domain-containing protein</fullName>
    </recommendedName>
</protein>
<dbReference type="PANTHER" id="PTHR33074:SF76">
    <property type="entry name" value="OS11G0569701 PROTEIN"/>
    <property type="match status" value="1"/>
</dbReference>
<evidence type="ECO:0000259" key="1">
    <source>
        <dbReference type="Pfam" id="PF07762"/>
    </source>
</evidence>
<proteinExistence type="predicted"/>
<reference evidence="2" key="1">
    <citation type="submission" date="2015-04" db="UniProtKB">
        <authorList>
            <consortium name="EnsemblPlants"/>
        </authorList>
    </citation>
    <scope>IDENTIFICATION</scope>
</reference>
<dbReference type="AlphaFoldDB" id="A0A0E0MCY2"/>
<dbReference type="Proteomes" id="UP000026962">
    <property type="component" value="Chromosome 11"/>
</dbReference>
<dbReference type="Pfam" id="PF07762">
    <property type="entry name" value="DUF1618"/>
    <property type="match status" value="1"/>
</dbReference>
<dbReference type="HOGENOM" id="CLU_988277_0_0_1"/>
<accession>A0A0E0MCY2</accession>
<keyword evidence="3" id="KW-1185">Reference proteome</keyword>
<dbReference type="PANTHER" id="PTHR33074">
    <property type="entry name" value="EXPRESSED PROTEIN-RELATED"/>
    <property type="match status" value="1"/>
</dbReference>
<dbReference type="InterPro" id="IPR011676">
    <property type="entry name" value="DUF1618"/>
</dbReference>
<name>A0A0E0MCY2_ORYPU</name>
<evidence type="ECO:0000313" key="2">
    <source>
        <dbReference type="EnsemblPlants" id="OPUNC11G04180.1"/>
    </source>
</evidence>
<reference evidence="2" key="2">
    <citation type="submission" date="2018-05" db="EMBL/GenBank/DDBJ databases">
        <title>OpunRS2 (Oryza punctata Reference Sequence Version 2).</title>
        <authorList>
            <person name="Zhang J."/>
            <person name="Kudrna D."/>
            <person name="Lee S."/>
            <person name="Talag J."/>
            <person name="Welchert J."/>
            <person name="Wing R.A."/>
        </authorList>
    </citation>
    <scope>NUCLEOTIDE SEQUENCE [LARGE SCALE GENOMIC DNA]</scope>
</reference>
<organism evidence="2">
    <name type="scientific">Oryza punctata</name>
    <name type="common">Red rice</name>
    <dbReference type="NCBI Taxonomy" id="4537"/>
    <lineage>
        <taxon>Eukaryota</taxon>
        <taxon>Viridiplantae</taxon>
        <taxon>Streptophyta</taxon>
        <taxon>Embryophyta</taxon>
        <taxon>Tracheophyta</taxon>
        <taxon>Spermatophyta</taxon>
        <taxon>Magnoliopsida</taxon>
        <taxon>Liliopsida</taxon>
        <taxon>Poales</taxon>
        <taxon>Poaceae</taxon>
        <taxon>BOP clade</taxon>
        <taxon>Oryzoideae</taxon>
        <taxon>Oryzeae</taxon>
        <taxon>Oryzinae</taxon>
        <taxon>Oryza</taxon>
    </lineage>
</organism>
<evidence type="ECO:0000313" key="3">
    <source>
        <dbReference type="Proteomes" id="UP000026962"/>
    </source>
</evidence>
<dbReference type="Gramene" id="OPUNC11G04180.1">
    <property type="protein sequence ID" value="OPUNC11G04180.1"/>
    <property type="gene ID" value="OPUNC11G04180"/>
</dbReference>